<dbReference type="InterPro" id="IPR000504">
    <property type="entry name" value="RRM_dom"/>
</dbReference>
<dbReference type="CDD" id="cd08824">
    <property type="entry name" value="LOTUS"/>
    <property type="match status" value="2"/>
</dbReference>
<keyword evidence="5" id="KW-0221">Differentiation</keyword>
<keyword evidence="7" id="KW-0469">Meiosis</keyword>
<evidence type="ECO:0000256" key="9">
    <source>
        <dbReference type="PROSITE-ProRule" id="PRU00176"/>
    </source>
</evidence>
<dbReference type="Gene3D" id="3.30.420.610">
    <property type="entry name" value="LOTUS domain-like"/>
    <property type="match status" value="4"/>
</dbReference>
<feature type="compositionally biased region" description="Basic and acidic residues" evidence="10">
    <location>
        <begin position="458"/>
        <end position="471"/>
    </location>
</feature>
<dbReference type="InterPro" id="IPR034189">
    <property type="entry name" value="MARF1_RRM1"/>
</dbReference>
<feature type="domain" description="HTH OST-type" evidence="12">
    <location>
        <begin position="954"/>
        <end position="1028"/>
    </location>
</feature>
<dbReference type="InterPro" id="IPR024768">
    <property type="entry name" value="Marf1"/>
</dbReference>
<proteinExistence type="predicted"/>
<dbReference type="GO" id="GO:0005777">
    <property type="term" value="C:peroxisome"/>
    <property type="evidence" value="ECO:0007669"/>
    <property type="project" value="UniProtKB-SubCell"/>
</dbReference>
<feature type="domain" description="HTH OST-type" evidence="12">
    <location>
        <begin position="787"/>
        <end position="861"/>
    </location>
</feature>
<evidence type="ECO:0000256" key="3">
    <source>
        <dbReference type="ARBA" id="ARBA00022737"/>
    </source>
</evidence>
<evidence type="ECO:0000259" key="12">
    <source>
        <dbReference type="PROSITE" id="PS51644"/>
    </source>
</evidence>
<dbReference type="SUPFAM" id="SSF54928">
    <property type="entry name" value="RNA-binding domain, RBD"/>
    <property type="match status" value="1"/>
</dbReference>
<dbReference type="PROSITE" id="PS51644">
    <property type="entry name" value="HTH_OST"/>
    <property type="match status" value="5"/>
</dbReference>
<dbReference type="CDD" id="cd10910">
    <property type="entry name" value="PIN_limkain_b1_N_like"/>
    <property type="match status" value="1"/>
</dbReference>
<keyword evidence="5" id="KW-0896">Oogenesis</keyword>
<dbReference type="PROSITE" id="PS50102">
    <property type="entry name" value="RRM"/>
    <property type="match status" value="1"/>
</dbReference>
<feature type="region of interest" description="Disordered" evidence="10">
    <location>
        <begin position="1379"/>
        <end position="1409"/>
    </location>
</feature>
<keyword evidence="14" id="KW-1185">Reference proteome</keyword>
<evidence type="ECO:0000256" key="8">
    <source>
        <dbReference type="ARBA" id="ARBA00030116"/>
    </source>
</evidence>
<protein>
    <recommendedName>
        <fullName evidence="2">Meiosis regulator and mRNA stability factor 1</fullName>
    </recommendedName>
    <alternativeName>
        <fullName evidence="8">Limkain-b1</fullName>
    </alternativeName>
</protein>
<dbReference type="InterPro" id="IPR021139">
    <property type="entry name" value="NYN"/>
</dbReference>
<keyword evidence="4 9" id="KW-0694">RNA-binding</keyword>
<feature type="domain" description="HTH OST-type" evidence="12">
    <location>
        <begin position="863"/>
        <end position="944"/>
    </location>
</feature>
<dbReference type="GO" id="GO:1905762">
    <property type="term" value="F:CCR4-NOT complex binding"/>
    <property type="evidence" value="ECO:0007669"/>
    <property type="project" value="TreeGrafter"/>
</dbReference>
<reference evidence="13 14" key="1">
    <citation type="submission" date="2020-04" db="EMBL/GenBank/DDBJ databases">
        <authorList>
            <person name="Alioto T."/>
            <person name="Alioto T."/>
            <person name="Gomez Garrido J."/>
        </authorList>
    </citation>
    <scope>NUCLEOTIDE SEQUENCE [LARGE SCALE GENOMIC DNA]</scope>
</reference>
<dbReference type="Pfam" id="PF01936">
    <property type="entry name" value="NYN"/>
    <property type="match status" value="1"/>
</dbReference>
<comment type="caution">
    <text evidence="13">The sequence shown here is derived from an EMBL/GenBank/DDBJ whole genome shotgun (WGS) entry which is preliminary data.</text>
</comment>
<dbReference type="PANTHER" id="PTHR14379">
    <property type="entry name" value="LIMKAIN B LKAP"/>
    <property type="match status" value="1"/>
</dbReference>
<dbReference type="OrthoDB" id="549353at2759"/>
<organism evidence="13 14">
    <name type="scientific">Cloeon dipterum</name>
    <dbReference type="NCBI Taxonomy" id="197152"/>
    <lineage>
        <taxon>Eukaryota</taxon>
        <taxon>Metazoa</taxon>
        <taxon>Ecdysozoa</taxon>
        <taxon>Arthropoda</taxon>
        <taxon>Hexapoda</taxon>
        <taxon>Insecta</taxon>
        <taxon>Pterygota</taxon>
        <taxon>Palaeoptera</taxon>
        <taxon>Ephemeroptera</taxon>
        <taxon>Pisciforma</taxon>
        <taxon>Baetidae</taxon>
        <taxon>Cloeon</taxon>
    </lineage>
</organism>
<evidence type="ECO:0000256" key="7">
    <source>
        <dbReference type="ARBA" id="ARBA00023254"/>
    </source>
</evidence>
<evidence type="ECO:0000259" key="11">
    <source>
        <dbReference type="PROSITE" id="PS50102"/>
    </source>
</evidence>
<name>A0A8S1C7Z2_9INSE</name>
<evidence type="ECO:0000256" key="5">
    <source>
        <dbReference type="ARBA" id="ARBA00022943"/>
    </source>
</evidence>
<dbReference type="EMBL" id="CADEPI010000015">
    <property type="protein sequence ID" value="CAB3364341.1"/>
    <property type="molecule type" value="Genomic_DNA"/>
</dbReference>
<evidence type="ECO:0000313" key="13">
    <source>
        <dbReference type="EMBL" id="CAB3364341.1"/>
    </source>
</evidence>
<feature type="compositionally biased region" description="Polar residues" evidence="10">
    <location>
        <begin position="423"/>
        <end position="445"/>
    </location>
</feature>
<dbReference type="InterPro" id="IPR035979">
    <property type="entry name" value="RBD_domain_sf"/>
</dbReference>
<dbReference type="Proteomes" id="UP000494165">
    <property type="component" value="Unassembled WGS sequence"/>
</dbReference>
<dbReference type="GO" id="GO:0003723">
    <property type="term" value="F:RNA binding"/>
    <property type="evidence" value="ECO:0007669"/>
    <property type="project" value="UniProtKB-UniRule"/>
</dbReference>
<dbReference type="Pfam" id="PF19687">
    <property type="entry name" value="MARF1_LOTUS"/>
    <property type="match status" value="1"/>
</dbReference>
<dbReference type="GO" id="GO:0004540">
    <property type="term" value="F:RNA nuclease activity"/>
    <property type="evidence" value="ECO:0007669"/>
    <property type="project" value="InterPro"/>
</dbReference>
<feature type="region of interest" description="Disordered" evidence="10">
    <location>
        <begin position="417"/>
        <end position="472"/>
    </location>
</feature>
<evidence type="ECO:0000256" key="2">
    <source>
        <dbReference type="ARBA" id="ARBA00022152"/>
    </source>
</evidence>
<dbReference type="InterPro" id="IPR025605">
    <property type="entry name" value="OST-HTH/LOTUS_dom"/>
</dbReference>
<dbReference type="InterPro" id="IPR012677">
    <property type="entry name" value="Nucleotide-bd_a/b_plait_sf"/>
</dbReference>
<accession>A0A8S1C7Z2</accession>
<sequence length="1409" mass="155645">MTHNLSSSEPMDISLRNKLADSISGPVEVQGQEAGIWLSVSKLQELVSSLPKTDFKRITPENHVEVRLSDVLAATHLSSSAPNCDAQSAFFPPIGVFWDIENCQVPSGISALTVVQFVRDRFFQGYSEEEFVVVCDVTKENSQVMQELNAAQIDVVHVSSMCKNAADEKLRQALRRFAERHGSPAAVVLMTGDVNFASDIRDLKYRKQIKVILLHPTYTSDAMLMSSDEHYNFFELTNSLPHRSILGSVCTDHFDVIVKNLPDSTIYGTNKTRQRLKYLSYNCGGKIIRVTRYEAVVRFGSRELAERACIRMDGEDVLGRKIVVSIPQTARSASAGVENKLSATEANITNSPNMPLHKVPRTSYHQHAVSSNQHHYSPAVKSNYFNPNSLAGNGAPSLATASELFNYSLVPPPAMPMPPPAPSFSQVLTSGQSSKSRTASPNLCSNGKGRVSPFPTRADADGSDSKERSESPVELQIANLDFNLDIKEVRKTLLEAFKEHVMVLNMSVFTQSDGQLGARVKVPTKKDAQVAIAALHRKRIGNRRVRITMSSQSRGGSVSPSSQLIRENVKSLLMDVPELTLPLFKLCELYERRFLSSVSLSELNRMRDVVSITGSSNAGRTITLLPDARRSPTPSYMELAEAALKNGHHGELPYCPRHCKQTFQAGWAEKSLEPLPNVRIRLLEFSAEIYQLLQSHNGSLPLFSLPACYESEIGKMEAYPHGVPLEHMVTWVHGVVLKSSPNGGCSKLLCWGTGTPIQQCPVSSFDEPSTTEVALERATSPAQLAAQLALFGREVVELLRGANHCQIQFTKFIPSYHHHFGRQCRVASYGFTRLIDLLDAIPTVIQVIGEGENRVVVLAQQAQIRRFTSDLIRILKAQPKRQATLKEMPDLFTKTFSKAFDPIDYGLCTFEDLVHSVPPNTIVFDPPAQEGQLPDLNTMLSLPKREQTPEEAERTRHFAKEVVSLLRNAPRCAIPFNKFIPAYHHHFGRQCRLSDYGVTKLTDLLIAVSDVVEINDLPNGDRHIILSLHERQSVLADQLRRMLLRHGGRMPIDQINASYQHEHGVALDPEKYGATNIFDLVNNISSWLQVISTAQGPCVQIVKQAQNIKTRVLIILVKNLGVVTKIDDLRARYFDIYDQSLSMSDLTTMDKMLSLENGKVTLTPVYTCAAQIFAVISEQGDSVLLNNLYNLFVVKWGKPLNTTQYGHPSVTSLLNSLPEMFTITGKANKRVVSIHHFLEDSKPCLKSSAKPQAQSMPAFNNNTLSIKTPGAAGGTDPDFGLLTWGSLLPTPGPQQSQLPFAPQSCMPWIGKPLGLQPASYFKDMGVNNTGGIWPAAAINPMSSWSPPKAHRQLPSPDLSRLPMPTLDLATNIAESALDLSDSGIGHSSPVPSKRRSRLAANFSNPIDLH</sequence>
<feature type="domain" description="RRM" evidence="11">
    <location>
        <begin position="254"/>
        <end position="329"/>
    </location>
</feature>
<feature type="domain" description="HTH OST-type" evidence="12">
    <location>
        <begin position="1164"/>
        <end position="1237"/>
    </location>
</feature>
<dbReference type="GO" id="GO:0010468">
    <property type="term" value="P:regulation of gene expression"/>
    <property type="evidence" value="ECO:0007669"/>
    <property type="project" value="InterPro"/>
</dbReference>
<evidence type="ECO:0000256" key="4">
    <source>
        <dbReference type="ARBA" id="ARBA00022884"/>
    </source>
</evidence>
<dbReference type="Pfam" id="PF11608">
    <property type="entry name" value="RRM_MARF1"/>
    <property type="match status" value="1"/>
</dbReference>
<evidence type="ECO:0000256" key="10">
    <source>
        <dbReference type="SAM" id="MobiDB-lite"/>
    </source>
</evidence>
<dbReference type="PANTHER" id="PTHR14379:SF3">
    <property type="entry name" value="MEIOSIS REGULATOR AND MRNA STABILITY FACTOR 1"/>
    <property type="match status" value="1"/>
</dbReference>
<keyword evidence="3" id="KW-0677">Repeat</keyword>
<dbReference type="GO" id="GO:0051321">
    <property type="term" value="P:meiotic cell cycle"/>
    <property type="evidence" value="ECO:0007669"/>
    <property type="project" value="UniProtKB-KW"/>
</dbReference>
<gene>
    <name evidence="13" type="ORF">CLODIP_2_CD14462</name>
</gene>
<evidence type="ECO:0000313" key="14">
    <source>
        <dbReference type="Proteomes" id="UP000494165"/>
    </source>
</evidence>
<dbReference type="InterPro" id="IPR045602">
    <property type="entry name" value="MARF1_LOTUS"/>
</dbReference>
<comment type="subcellular location">
    <subcellularLocation>
        <location evidence="1">Peroxisome</location>
    </subcellularLocation>
</comment>
<dbReference type="Pfam" id="PF12872">
    <property type="entry name" value="OST-HTH"/>
    <property type="match status" value="5"/>
</dbReference>
<dbReference type="InterPro" id="IPR041966">
    <property type="entry name" value="LOTUS-like"/>
</dbReference>
<dbReference type="Gene3D" id="3.30.70.330">
    <property type="match status" value="2"/>
</dbReference>
<evidence type="ECO:0000256" key="1">
    <source>
        <dbReference type="ARBA" id="ARBA00004275"/>
    </source>
</evidence>
<evidence type="ECO:0000256" key="6">
    <source>
        <dbReference type="ARBA" id="ARBA00023140"/>
    </source>
</evidence>
<dbReference type="GO" id="GO:0048477">
    <property type="term" value="P:oogenesis"/>
    <property type="evidence" value="ECO:0007669"/>
    <property type="project" value="UniProtKB-KW"/>
</dbReference>
<keyword evidence="6" id="KW-0576">Peroxisome</keyword>
<feature type="domain" description="HTH OST-type" evidence="12">
    <location>
        <begin position="1031"/>
        <end position="1104"/>
    </location>
</feature>